<reference evidence="1 2" key="1">
    <citation type="submission" date="2010-08" db="EMBL/GenBank/DDBJ databases">
        <title>The draft genome of Desulfovibrio fructosovorans JJ.</title>
        <authorList>
            <consortium name="US DOE Joint Genome Institute (JGI-PGF)"/>
            <person name="Lucas S."/>
            <person name="Copeland A."/>
            <person name="Lapidus A."/>
            <person name="Cheng J.-F."/>
            <person name="Bruce D."/>
            <person name="Goodwin L."/>
            <person name="Pitluck S."/>
            <person name="Land M.L."/>
            <person name="Hauser L."/>
            <person name="Chang Y.-J."/>
            <person name="Jeffries C."/>
            <person name="Wall J.D."/>
            <person name="Stahl D.A."/>
            <person name="Arkin A.P."/>
            <person name="Dehal P."/>
            <person name="Stolyar S.M."/>
            <person name="Hazen T.C."/>
            <person name="Woyke T.J."/>
        </authorList>
    </citation>
    <scope>NUCLEOTIDE SEQUENCE [LARGE SCALE GENOMIC DNA]</scope>
    <source>
        <strain evidence="1 2">JJ</strain>
    </source>
</reference>
<evidence type="ECO:0000313" key="1">
    <source>
        <dbReference type="EMBL" id="EFL50318.1"/>
    </source>
</evidence>
<accession>E1JZ35</accession>
<keyword evidence="2" id="KW-1185">Reference proteome</keyword>
<sequence length="67" mass="7752">MGNLAHYLGMVNKAQIYQDLVFLRNRIFDAMEAELTEDEVETVKRTWTDRAKDESVPVVPAGQVRER</sequence>
<dbReference type="Proteomes" id="UP000006250">
    <property type="component" value="Unassembled WGS sequence"/>
</dbReference>
<evidence type="ECO:0000313" key="2">
    <source>
        <dbReference type="Proteomes" id="UP000006250"/>
    </source>
</evidence>
<proteinExistence type="predicted"/>
<dbReference type="RefSeq" id="WP_005995011.1">
    <property type="nucleotide sequence ID" value="NZ_AECZ01000021.1"/>
</dbReference>
<comment type="caution">
    <text evidence="1">The sequence shown here is derived from an EMBL/GenBank/DDBJ whole genome shotgun (WGS) entry which is preliminary data.</text>
</comment>
<organism evidence="1 2">
    <name type="scientific">Solidesulfovibrio fructosivorans JJ]</name>
    <dbReference type="NCBI Taxonomy" id="596151"/>
    <lineage>
        <taxon>Bacteria</taxon>
        <taxon>Pseudomonadati</taxon>
        <taxon>Thermodesulfobacteriota</taxon>
        <taxon>Desulfovibrionia</taxon>
        <taxon>Desulfovibrionales</taxon>
        <taxon>Desulfovibrionaceae</taxon>
        <taxon>Solidesulfovibrio</taxon>
    </lineage>
</organism>
<name>E1JZ35_SOLFR</name>
<dbReference type="eggNOG" id="ENOG5032AX4">
    <property type="taxonomic scope" value="Bacteria"/>
</dbReference>
<dbReference type="OrthoDB" id="5459259at2"/>
<gene>
    <name evidence="1" type="ORF">DesfrDRAFT_2884</name>
</gene>
<protein>
    <submittedName>
        <fullName evidence="1">Uncharacterized protein</fullName>
    </submittedName>
</protein>
<dbReference type="AlphaFoldDB" id="E1JZ35"/>
<dbReference type="EMBL" id="AECZ01000021">
    <property type="protein sequence ID" value="EFL50318.1"/>
    <property type="molecule type" value="Genomic_DNA"/>
</dbReference>